<reference evidence="1 2" key="1">
    <citation type="journal article" date="2022" name="Nat. Ecol. Evol.">
        <title>A masculinizing supergene underlies an exaggerated male reproductive morph in a spider.</title>
        <authorList>
            <person name="Hendrickx F."/>
            <person name="De Corte Z."/>
            <person name="Sonet G."/>
            <person name="Van Belleghem S.M."/>
            <person name="Kostlbacher S."/>
            <person name="Vangestel C."/>
        </authorList>
    </citation>
    <scope>NUCLEOTIDE SEQUENCE [LARGE SCALE GENOMIC DNA]</scope>
    <source>
        <strain evidence="1">W744_W776</strain>
    </source>
</reference>
<gene>
    <name evidence="1" type="ORF">JTE90_019184</name>
</gene>
<dbReference type="Proteomes" id="UP000827092">
    <property type="component" value="Unassembled WGS sequence"/>
</dbReference>
<organism evidence="1 2">
    <name type="scientific">Oedothorax gibbosus</name>
    <dbReference type="NCBI Taxonomy" id="931172"/>
    <lineage>
        <taxon>Eukaryota</taxon>
        <taxon>Metazoa</taxon>
        <taxon>Ecdysozoa</taxon>
        <taxon>Arthropoda</taxon>
        <taxon>Chelicerata</taxon>
        <taxon>Arachnida</taxon>
        <taxon>Araneae</taxon>
        <taxon>Araneomorphae</taxon>
        <taxon>Entelegynae</taxon>
        <taxon>Araneoidea</taxon>
        <taxon>Linyphiidae</taxon>
        <taxon>Erigoninae</taxon>
        <taxon>Oedothorax</taxon>
    </lineage>
</organism>
<name>A0AAV6U6T5_9ARAC</name>
<accession>A0AAV6U6T5</accession>
<proteinExistence type="predicted"/>
<comment type="caution">
    <text evidence="1">The sequence shown here is derived from an EMBL/GenBank/DDBJ whole genome shotgun (WGS) entry which is preliminary data.</text>
</comment>
<feature type="non-terminal residue" evidence="1">
    <location>
        <position position="55"/>
    </location>
</feature>
<evidence type="ECO:0000313" key="2">
    <source>
        <dbReference type="Proteomes" id="UP000827092"/>
    </source>
</evidence>
<protein>
    <submittedName>
        <fullName evidence="1">Uncharacterized protein</fullName>
    </submittedName>
</protein>
<dbReference type="EMBL" id="JAFNEN010000618">
    <property type="protein sequence ID" value="KAG8179578.1"/>
    <property type="molecule type" value="Genomic_DNA"/>
</dbReference>
<dbReference type="AlphaFoldDB" id="A0AAV6U6T5"/>
<sequence length="55" mass="6079">MEKNFQKGASDNLPKVTASMMAMYFKDNLDFTSAEIRGVKADRSARESYGDNAIG</sequence>
<keyword evidence="2" id="KW-1185">Reference proteome</keyword>
<evidence type="ECO:0000313" key="1">
    <source>
        <dbReference type="EMBL" id="KAG8179578.1"/>
    </source>
</evidence>